<dbReference type="PANTHER" id="PTHR30160">
    <property type="entry name" value="TETRAACYLDISACCHARIDE 4'-KINASE-RELATED"/>
    <property type="match status" value="1"/>
</dbReference>
<accession>X0WKK6</accession>
<organism evidence="2">
    <name type="scientific">marine sediment metagenome</name>
    <dbReference type="NCBI Taxonomy" id="412755"/>
    <lineage>
        <taxon>unclassified sequences</taxon>
        <taxon>metagenomes</taxon>
        <taxon>ecological metagenomes</taxon>
    </lineage>
</organism>
<keyword evidence="1" id="KW-0812">Transmembrane</keyword>
<evidence type="ECO:0000256" key="1">
    <source>
        <dbReference type="SAM" id="Phobius"/>
    </source>
</evidence>
<dbReference type="AlphaFoldDB" id="X0WKK6"/>
<feature type="non-terminal residue" evidence="2">
    <location>
        <position position="140"/>
    </location>
</feature>
<proteinExistence type="predicted"/>
<dbReference type="InterPro" id="IPR051199">
    <property type="entry name" value="LPS_LOS_Heptosyltrfase"/>
</dbReference>
<dbReference type="PANTHER" id="PTHR30160:SF7">
    <property type="entry name" value="ADP-HEPTOSE--LPS HEPTOSYLTRANSFERASE 2"/>
    <property type="match status" value="1"/>
</dbReference>
<keyword evidence="1" id="KW-1133">Transmembrane helix</keyword>
<evidence type="ECO:0008006" key="3">
    <source>
        <dbReference type="Google" id="ProtNLM"/>
    </source>
</evidence>
<comment type="caution">
    <text evidence="2">The sequence shown here is derived from an EMBL/GenBank/DDBJ whole genome shotgun (WGS) entry which is preliminary data.</text>
</comment>
<dbReference type="EMBL" id="BARS01038539">
    <property type="protein sequence ID" value="GAG23772.1"/>
    <property type="molecule type" value="Genomic_DNA"/>
</dbReference>
<dbReference type="GO" id="GO:0009244">
    <property type="term" value="P:lipopolysaccharide core region biosynthetic process"/>
    <property type="evidence" value="ECO:0007669"/>
    <property type="project" value="TreeGrafter"/>
</dbReference>
<name>X0WKK6_9ZZZZ</name>
<gene>
    <name evidence="2" type="ORF">S01H1_58964</name>
</gene>
<keyword evidence="1" id="KW-0472">Membrane</keyword>
<sequence length="140" mass="16651">MYFYLSNIFWLFTTFLLAPFFYLLIFFRKKNIKEPKRILVISLVKIGDLVCSTPIFREIKRVFPESYLGVVLLADSRQRITSYQLLKNNPYIDKIILPDKKRGTKIIGLLKLIKGIYQQRYDWSFALSIGMIEKIIPFWS</sequence>
<dbReference type="GO" id="GO:0008713">
    <property type="term" value="F:ADP-heptose-lipopolysaccharide heptosyltransferase activity"/>
    <property type="evidence" value="ECO:0007669"/>
    <property type="project" value="TreeGrafter"/>
</dbReference>
<dbReference type="Gene3D" id="3.40.50.2000">
    <property type="entry name" value="Glycogen Phosphorylase B"/>
    <property type="match status" value="1"/>
</dbReference>
<protein>
    <recommendedName>
        <fullName evidence="3">Glycosyltransferase family 9 protein</fullName>
    </recommendedName>
</protein>
<feature type="transmembrane region" description="Helical" evidence="1">
    <location>
        <begin position="6"/>
        <end position="27"/>
    </location>
</feature>
<reference evidence="2" key="1">
    <citation type="journal article" date="2014" name="Front. Microbiol.">
        <title>High frequency of phylogenetically diverse reductive dehalogenase-homologous genes in deep subseafloor sedimentary metagenomes.</title>
        <authorList>
            <person name="Kawai M."/>
            <person name="Futagami T."/>
            <person name="Toyoda A."/>
            <person name="Takaki Y."/>
            <person name="Nishi S."/>
            <person name="Hori S."/>
            <person name="Arai W."/>
            <person name="Tsubouchi T."/>
            <person name="Morono Y."/>
            <person name="Uchiyama I."/>
            <person name="Ito T."/>
            <person name="Fujiyama A."/>
            <person name="Inagaki F."/>
            <person name="Takami H."/>
        </authorList>
    </citation>
    <scope>NUCLEOTIDE SEQUENCE</scope>
    <source>
        <strain evidence="2">Expedition CK06-06</strain>
    </source>
</reference>
<dbReference type="GO" id="GO:0005829">
    <property type="term" value="C:cytosol"/>
    <property type="evidence" value="ECO:0007669"/>
    <property type="project" value="TreeGrafter"/>
</dbReference>
<evidence type="ECO:0000313" key="2">
    <source>
        <dbReference type="EMBL" id="GAG23772.1"/>
    </source>
</evidence>
<dbReference type="SUPFAM" id="SSF53756">
    <property type="entry name" value="UDP-Glycosyltransferase/glycogen phosphorylase"/>
    <property type="match status" value="1"/>
</dbReference>